<dbReference type="AlphaFoldDB" id="A0A097QST0"/>
<dbReference type="OrthoDB" id="85860at2157"/>
<dbReference type="GeneID" id="25152532"/>
<dbReference type="KEGG" id="teu:TEU_03660"/>
<protein>
    <recommendedName>
        <fullName evidence="3">DUF3310 domain-containing protein</fullName>
    </recommendedName>
</protein>
<evidence type="ECO:0000313" key="1">
    <source>
        <dbReference type="EMBL" id="AIU69516.1"/>
    </source>
</evidence>
<gene>
    <name evidence="1" type="ORF">TEU_03660</name>
</gene>
<keyword evidence="2" id="KW-1185">Reference proteome</keyword>
<evidence type="ECO:0008006" key="3">
    <source>
        <dbReference type="Google" id="ProtNLM"/>
    </source>
</evidence>
<dbReference type="HOGENOM" id="CLU_170077_0_0_2"/>
<dbReference type="STRING" id="1505907.TEU_03660"/>
<evidence type="ECO:0000313" key="2">
    <source>
        <dbReference type="Proteomes" id="UP000029980"/>
    </source>
</evidence>
<sequence>MVHAYIKKKTREFSKEEKEKRYKYLGKEVIDVDDPGLDSIPEFYGIANAIWRDWKNGEISTKTALGRLALLKLLTYKTKNKKIQDIPEEDLEEVRKFIDYVIQVIKNESRRRGEPEEERQVEEKASS</sequence>
<accession>A0A097QST0</accession>
<dbReference type="EMBL" id="CP008887">
    <property type="protein sequence ID" value="AIU69516.1"/>
    <property type="molecule type" value="Genomic_DNA"/>
</dbReference>
<name>A0A097QST0_9EURY</name>
<organism evidence="1 2">
    <name type="scientific">Thermococcus eurythermalis</name>
    <dbReference type="NCBI Taxonomy" id="1505907"/>
    <lineage>
        <taxon>Archaea</taxon>
        <taxon>Methanobacteriati</taxon>
        <taxon>Methanobacteriota</taxon>
        <taxon>Thermococci</taxon>
        <taxon>Thermococcales</taxon>
        <taxon>Thermococcaceae</taxon>
        <taxon>Thermococcus</taxon>
    </lineage>
</organism>
<dbReference type="Proteomes" id="UP000029980">
    <property type="component" value="Chromosome"/>
</dbReference>
<proteinExistence type="predicted"/>
<dbReference type="RefSeq" id="WP_050002495.1">
    <property type="nucleotide sequence ID" value="NZ_CP008887.1"/>
</dbReference>
<reference evidence="1 2" key="1">
    <citation type="journal article" date="2015" name="Int. J. Syst. Evol. Microbiol.">
        <title>Thermococcus eurythermalis sp. nov., a conditional piezophilic hyperthermophilic archaeon with a wide temperature range isolated from an oil-immersed chimney in the Guaymas Basin.</title>
        <authorList>
            <person name="Zhao W."/>
            <person name="Zeng X."/>
            <person name="Xiao X."/>
        </authorList>
    </citation>
    <scope>NUCLEOTIDE SEQUENCE [LARGE SCALE GENOMIC DNA]</scope>
    <source>
        <strain evidence="1 2">A501</strain>
    </source>
</reference>